<dbReference type="InterPro" id="IPR038720">
    <property type="entry name" value="YprB_RNase_H-like_dom"/>
</dbReference>
<sequence>MEGLNKMTIKQKLARLKGHISTHPSICEREEETDIPYLERWRDLNAEPFFFDGDYCFVREVVYSLDDRHGMYRFGELHVIHEMWQRTNLSHPLSSKGHDVSDLFFFDTETTGLGSGAGNTIFLLGHARVYDDRVVVRQHFLPHPGAEVALYQSFLSEVDYTTLVTYNGKAFDWPVVKTRHTLIRDTVPKLPSFGHFDLYHAARRIWKYRLESVRLAHVEKEILGVERTEDIPGFLAPMMYFDFLSSKHPDGIAGVLKHNEMDVLSLIVLYIHLSKQILQAQEIDHTTDQFEMARWFASIGEVGEAKKVYKQVAEGNEQEAAKAKWNLSLIYKKEKKYDEAIAIWQELLQSGHDGWNVKAAIELAKIYEHLFRQPERAYQYAQTAYRAWKGIARTHRSNESPHELLKRLERLERKIKK</sequence>
<reference evidence="2 3" key="1">
    <citation type="submission" date="2020-08" db="EMBL/GenBank/DDBJ databases">
        <title>Genomic Encyclopedia of Type Strains, Phase IV (KMG-IV): sequencing the most valuable type-strain genomes for metagenomic binning, comparative biology and taxonomic classification.</title>
        <authorList>
            <person name="Goeker M."/>
        </authorList>
    </citation>
    <scope>NUCLEOTIDE SEQUENCE [LARGE SCALE GENOMIC DNA]</scope>
    <source>
        <strain evidence="2 3">DSM 16325</strain>
    </source>
</reference>
<organism evidence="2 3">
    <name type="scientific">Anoxybacteroides tepidamans</name>
    <dbReference type="NCBI Taxonomy" id="265948"/>
    <lineage>
        <taxon>Bacteria</taxon>
        <taxon>Bacillati</taxon>
        <taxon>Bacillota</taxon>
        <taxon>Bacilli</taxon>
        <taxon>Bacillales</taxon>
        <taxon>Anoxybacillaceae</taxon>
        <taxon>Anoxybacteroides</taxon>
    </lineage>
</organism>
<dbReference type="InterPro" id="IPR012337">
    <property type="entry name" value="RNaseH-like_sf"/>
</dbReference>
<gene>
    <name evidence="2" type="ORF">HNQ34_000141</name>
</gene>
<dbReference type="PANTHER" id="PTHR38462">
    <property type="entry name" value="EXONUCLEASE-LIKE PROTEIN"/>
    <property type="match status" value="1"/>
</dbReference>
<evidence type="ECO:0000313" key="2">
    <source>
        <dbReference type="EMBL" id="MBB5323064.1"/>
    </source>
</evidence>
<dbReference type="Pfam" id="PF13482">
    <property type="entry name" value="RNase_H_2"/>
    <property type="match status" value="1"/>
</dbReference>
<dbReference type="InterPro" id="IPR036397">
    <property type="entry name" value="RNaseH_sf"/>
</dbReference>
<evidence type="ECO:0000259" key="1">
    <source>
        <dbReference type="Pfam" id="PF13482"/>
    </source>
</evidence>
<dbReference type="InterPro" id="IPR011990">
    <property type="entry name" value="TPR-like_helical_dom_sf"/>
</dbReference>
<evidence type="ECO:0000313" key="3">
    <source>
        <dbReference type="Proteomes" id="UP000520011"/>
    </source>
</evidence>
<dbReference type="EMBL" id="JACHEP010000001">
    <property type="protein sequence ID" value="MBB5323064.1"/>
    <property type="molecule type" value="Genomic_DNA"/>
</dbReference>
<accession>A0A7W8IP12</accession>
<dbReference type="GO" id="GO:0003676">
    <property type="term" value="F:nucleic acid binding"/>
    <property type="evidence" value="ECO:0007669"/>
    <property type="project" value="InterPro"/>
</dbReference>
<proteinExistence type="predicted"/>
<dbReference type="SUPFAM" id="SSF53098">
    <property type="entry name" value="Ribonuclease H-like"/>
    <property type="match status" value="1"/>
</dbReference>
<keyword evidence="3" id="KW-1185">Reference proteome</keyword>
<name>A0A7W8IP12_9BACL</name>
<dbReference type="Gene3D" id="1.25.40.10">
    <property type="entry name" value="Tetratricopeptide repeat domain"/>
    <property type="match status" value="1"/>
</dbReference>
<comment type="caution">
    <text evidence="2">The sequence shown here is derived from an EMBL/GenBank/DDBJ whole genome shotgun (WGS) entry which is preliminary data.</text>
</comment>
<dbReference type="SUPFAM" id="SSF48452">
    <property type="entry name" value="TPR-like"/>
    <property type="match status" value="1"/>
</dbReference>
<dbReference type="Gene3D" id="3.30.420.10">
    <property type="entry name" value="Ribonuclease H-like superfamily/Ribonuclease H"/>
    <property type="match status" value="1"/>
</dbReference>
<dbReference type="AlphaFoldDB" id="A0A7W8IP12"/>
<dbReference type="Proteomes" id="UP000520011">
    <property type="component" value="Unassembled WGS sequence"/>
</dbReference>
<dbReference type="PANTHER" id="PTHR38462:SF1">
    <property type="entry name" value="YPRB RIBONUCLEASE H-LIKE DOMAIN-CONTAINING PROTEIN"/>
    <property type="match status" value="1"/>
</dbReference>
<protein>
    <recommendedName>
        <fullName evidence="1">YprB ribonuclease H-like domain-containing protein</fullName>
    </recommendedName>
</protein>
<feature type="domain" description="YprB ribonuclease H-like" evidence="1">
    <location>
        <begin position="105"/>
        <end position="273"/>
    </location>
</feature>